<keyword evidence="3" id="KW-0175">Coiled coil</keyword>
<dbReference type="InterPro" id="IPR003798">
    <property type="entry name" value="DNA_recombination_RmuC"/>
</dbReference>
<keyword evidence="6" id="KW-1133">Transmembrane helix</keyword>
<reference evidence="7 8" key="1">
    <citation type="submission" date="2020-10" db="EMBL/GenBank/DDBJ databases">
        <title>Olsenella immobilis sp.nov., isolated from the mud in a fermentation cellar used for the production of Chinese strong-flavoured liquor.</title>
        <authorList>
            <person name="Lu L."/>
        </authorList>
    </citation>
    <scope>NUCLEOTIDE SEQUENCE [LARGE SCALE GENOMIC DNA]</scope>
    <source>
        <strain evidence="7 8">LZLJ-2</strain>
    </source>
</reference>
<dbReference type="PANTHER" id="PTHR30563">
    <property type="entry name" value="DNA RECOMBINATION PROTEIN RMUC"/>
    <property type="match status" value="1"/>
</dbReference>
<feature type="transmembrane region" description="Helical" evidence="6">
    <location>
        <begin position="6"/>
        <end position="24"/>
    </location>
</feature>
<keyword evidence="4" id="KW-0233">DNA recombination</keyword>
<dbReference type="KEGG" id="tio:INP52_07115"/>
<keyword evidence="6" id="KW-0472">Membrane</keyword>
<evidence type="ECO:0000313" key="7">
    <source>
        <dbReference type="EMBL" id="QOY60183.1"/>
    </source>
</evidence>
<organism evidence="7 8">
    <name type="scientific">Thermophilibacter immobilis</name>
    <dbReference type="NCBI Taxonomy" id="2779519"/>
    <lineage>
        <taxon>Bacteria</taxon>
        <taxon>Bacillati</taxon>
        <taxon>Actinomycetota</taxon>
        <taxon>Coriobacteriia</taxon>
        <taxon>Coriobacteriales</taxon>
        <taxon>Atopobiaceae</taxon>
        <taxon>Thermophilibacter</taxon>
    </lineage>
</organism>
<evidence type="ECO:0000256" key="3">
    <source>
        <dbReference type="ARBA" id="ARBA00023054"/>
    </source>
</evidence>
<keyword evidence="8" id="KW-1185">Reference proteome</keyword>
<dbReference type="RefSeq" id="WP_194370362.1">
    <property type="nucleotide sequence ID" value="NZ_CP063767.1"/>
</dbReference>
<proteinExistence type="inferred from homology"/>
<comment type="similarity">
    <text evidence="2">Belongs to the RmuC family.</text>
</comment>
<evidence type="ECO:0000256" key="4">
    <source>
        <dbReference type="ARBA" id="ARBA00023172"/>
    </source>
</evidence>
<evidence type="ECO:0000256" key="5">
    <source>
        <dbReference type="SAM" id="MobiDB-lite"/>
    </source>
</evidence>
<dbReference type="PANTHER" id="PTHR30563:SF0">
    <property type="entry name" value="DNA RECOMBINATION PROTEIN RMUC"/>
    <property type="match status" value="1"/>
</dbReference>
<comment type="function">
    <text evidence="1">Involved in DNA recombination.</text>
</comment>
<feature type="region of interest" description="Disordered" evidence="5">
    <location>
        <begin position="419"/>
        <end position="447"/>
    </location>
</feature>
<dbReference type="Pfam" id="PF02646">
    <property type="entry name" value="RmuC"/>
    <property type="match status" value="1"/>
</dbReference>
<dbReference type="GO" id="GO:0006310">
    <property type="term" value="P:DNA recombination"/>
    <property type="evidence" value="ECO:0007669"/>
    <property type="project" value="UniProtKB-KW"/>
</dbReference>
<dbReference type="AlphaFoldDB" id="A0A7S7RU33"/>
<name>A0A7S7RU33_9ACTN</name>
<feature type="compositionally biased region" description="Acidic residues" evidence="5">
    <location>
        <begin position="433"/>
        <end position="447"/>
    </location>
</feature>
<dbReference type="Proteomes" id="UP000593735">
    <property type="component" value="Chromosome"/>
</dbReference>
<accession>A0A7S7RU33</accession>
<gene>
    <name evidence="7" type="primary">rmuC</name>
    <name evidence="7" type="ORF">INP52_07115</name>
</gene>
<evidence type="ECO:0000256" key="2">
    <source>
        <dbReference type="ARBA" id="ARBA00009840"/>
    </source>
</evidence>
<sequence>MGVVLLVRTVIAIAAVVVITVVVTRHFLAGGSRSDEAVAASLAQLRADVERLAAGQARLAESLERLGRAQVDGAAATRTSLDAVSRQMAGVAGRMDQLRQDVAGQLMTSRDSLDKRLEVVGQTVSTQLEAIRTDNGAQLERMRRTVDERLTKTLGDRLSASFSTINTQLEAVDRGLGEMRGLASGVGDLKKVLANVKTRGTLGEVQLGAILSEVLAPEQYSAQVVVKPGSSERVDFAVRLPVDQGKPVLLPLDAKFPGDAYAALRDAVDAGDAASVEAARARLERRIKDEAKSISEKYLSVPDTTNFAVMFLPFEGLYAEVVSMPGLVECLQRDYRVNVAGPSTMAALLNSLQLSYQTFRLQRRTDEVLRTLQAVKAELPRYQEALRRAKKQIDTAGNTVDSIITTRTNAMERRLRGIDLGDADAPEVAGELGQDDVDGDEDDKPLG</sequence>
<evidence type="ECO:0000256" key="6">
    <source>
        <dbReference type="SAM" id="Phobius"/>
    </source>
</evidence>
<evidence type="ECO:0000256" key="1">
    <source>
        <dbReference type="ARBA" id="ARBA00003416"/>
    </source>
</evidence>
<evidence type="ECO:0000313" key="8">
    <source>
        <dbReference type="Proteomes" id="UP000593735"/>
    </source>
</evidence>
<protein>
    <submittedName>
        <fullName evidence="7">DNA recombination protein RmuC</fullName>
    </submittedName>
</protein>
<keyword evidence="6" id="KW-0812">Transmembrane</keyword>
<dbReference type="EMBL" id="CP063767">
    <property type="protein sequence ID" value="QOY60183.1"/>
    <property type="molecule type" value="Genomic_DNA"/>
</dbReference>